<proteinExistence type="predicted"/>
<dbReference type="GO" id="GO:0005524">
    <property type="term" value="F:ATP binding"/>
    <property type="evidence" value="ECO:0007669"/>
    <property type="project" value="InterPro"/>
</dbReference>
<feature type="non-terminal residue" evidence="2">
    <location>
        <position position="1"/>
    </location>
</feature>
<dbReference type="InterPro" id="IPR005074">
    <property type="entry name" value="Peptidase_C39"/>
</dbReference>
<comment type="caution">
    <text evidence="2">The sequence shown here is derived from an EMBL/GenBank/DDBJ whole genome shotgun (WGS) entry which is preliminary data.</text>
</comment>
<name>A0A7J5A5P7_9FLAO</name>
<sequence length="96" mass="11482">PLPCIVHWNKNHYVVLYKIKKDTVYISDPAHGLITFTKEEFIQHWIGNNADENTEEGIVLLVEPTPKFYSEEFEDDEKFGFSFIFKYLFKYKKFIV</sequence>
<feature type="non-terminal residue" evidence="2">
    <location>
        <position position="96"/>
    </location>
</feature>
<dbReference type="GO" id="GO:0008233">
    <property type="term" value="F:peptidase activity"/>
    <property type="evidence" value="ECO:0007669"/>
    <property type="project" value="InterPro"/>
</dbReference>
<evidence type="ECO:0000313" key="2">
    <source>
        <dbReference type="EMBL" id="KAB1152881.1"/>
    </source>
</evidence>
<keyword evidence="3" id="KW-1185">Reference proteome</keyword>
<dbReference type="GO" id="GO:0006508">
    <property type="term" value="P:proteolysis"/>
    <property type="evidence" value="ECO:0007669"/>
    <property type="project" value="InterPro"/>
</dbReference>
<protein>
    <submittedName>
        <fullName evidence="2">Peptidase domain-containing ABC transporter</fullName>
    </submittedName>
</protein>
<evidence type="ECO:0000259" key="1">
    <source>
        <dbReference type="Pfam" id="PF03412"/>
    </source>
</evidence>
<gene>
    <name evidence="2" type="ORF">F7018_17965</name>
</gene>
<organism evidence="2 3">
    <name type="scientific">Tenacibaculum aiptasiae</name>
    <dbReference type="NCBI Taxonomy" id="426481"/>
    <lineage>
        <taxon>Bacteria</taxon>
        <taxon>Pseudomonadati</taxon>
        <taxon>Bacteroidota</taxon>
        <taxon>Flavobacteriia</taxon>
        <taxon>Flavobacteriales</taxon>
        <taxon>Flavobacteriaceae</taxon>
        <taxon>Tenacibaculum</taxon>
    </lineage>
</organism>
<dbReference type="RefSeq" id="WP_246175252.1">
    <property type="nucleotide sequence ID" value="NZ_WAAU01000056.1"/>
</dbReference>
<feature type="domain" description="Peptidase C39" evidence="1">
    <location>
        <begin position="1"/>
        <end position="47"/>
    </location>
</feature>
<dbReference type="GO" id="GO:0016020">
    <property type="term" value="C:membrane"/>
    <property type="evidence" value="ECO:0007669"/>
    <property type="project" value="InterPro"/>
</dbReference>
<dbReference type="Pfam" id="PF03412">
    <property type="entry name" value="Peptidase_C39"/>
    <property type="match status" value="1"/>
</dbReference>
<dbReference type="AlphaFoldDB" id="A0A7J5A5P7"/>
<dbReference type="Proteomes" id="UP000467305">
    <property type="component" value="Unassembled WGS sequence"/>
</dbReference>
<reference evidence="2 3" key="1">
    <citation type="submission" date="2019-09" db="EMBL/GenBank/DDBJ databases">
        <authorList>
            <person name="Cao W.R."/>
        </authorList>
    </citation>
    <scope>NUCLEOTIDE SEQUENCE [LARGE SCALE GENOMIC DNA]</scope>
    <source>
        <strain evidence="3">a4</strain>
    </source>
</reference>
<dbReference type="EMBL" id="WAAU01000056">
    <property type="protein sequence ID" value="KAB1152881.1"/>
    <property type="molecule type" value="Genomic_DNA"/>
</dbReference>
<dbReference type="Gene3D" id="3.90.70.10">
    <property type="entry name" value="Cysteine proteinases"/>
    <property type="match status" value="1"/>
</dbReference>
<accession>A0A7J5A5P7</accession>
<evidence type="ECO:0000313" key="3">
    <source>
        <dbReference type="Proteomes" id="UP000467305"/>
    </source>
</evidence>